<evidence type="ECO:0000313" key="2">
    <source>
        <dbReference type="Ensembl" id="ENSSFOP00015011711.2"/>
    </source>
</evidence>
<organism evidence="2 3">
    <name type="scientific">Scleropages formosus</name>
    <name type="common">Asian bonytongue</name>
    <name type="synonym">Osteoglossum formosum</name>
    <dbReference type="NCBI Taxonomy" id="113540"/>
    <lineage>
        <taxon>Eukaryota</taxon>
        <taxon>Metazoa</taxon>
        <taxon>Chordata</taxon>
        <taxon>Craniata</taxon>
        <taxon>Vertebrata</taxon>
        <taxon>Euteleostomi</taxon>
        <taxon>Actinopterygii</taxon>
        <taxon>Neopterygii</taxon>
        <taxon>Teleostei</taxon>
        <taxon>Osteoglossocephala</taxon>
        <taxon>Osteoglossomorpha</taxon>
        <taxon>Osteoglossiformes</taxon>
        <taxon>Osteoglossidae</taxon>
        <taxon>Scleropages</taxon>
    </lineage>
</organism>
<dbReference type="OrthoDB" id="45963at2759"/>
<dbReference type="Pfam" id="PF14774">
    <property type="entry name" value="FAM177"/>
    <property type="match status" value="1"/>
</dbReference>
<dbReference type="AlphaFoldDB" id="A0A8C9R912"/>
<dbReference type="Ensembl" id="ENSSFOT00015011861.2">
    <property type="protein sequence ID" value="ENSSFOP00015011711.2"/>
    <property type="gene ID" value="ENSSFOG00015007545.2"/>
</dbReference>
<accession>A0A8C9R912</accession>
<proteinExistence type="predicted"/>
<keyword evidence="3" id="KW-1185">Reference proteome</keyword>
<feature type="region of interest" description="Disordered" evidence="1">
    <location>
        <begin position="154"/>
        <end position="186"/>
    </location>
</feature>
<protein>
    <submittedName>
        <fullName evidence="2">Uncharacterized protein</fullName>
    </submittedName>
</protein>
<sequence>MVNKKTTFSYSVFLQFTFEKYIVGKITGKTSLQCDCKGPSVEETQFGFPSPSQRKRVLHFASGETLEEDSSGEEDKETHSDVHTLNCGLLHVHTACDYLGEKLASLAGLNTSKYQYAVDEYHRKNKEVGKTFFFFFCPPNGLERITRALKVSGTTDSGGAAHLKSDRSAGLRAEESADAAHLQHGH</sequence>
<dbReference type="InterPro" id="IPR028260">
    <property type="entry name" value="FAM177"/>
</dbReference>
<evidence type="ECO:0000256" key="1">
    <source>
        <dbReference type="SAM" id="MobiDB-lite"/>
    </source>
</evidence>
<feature type="compositionally biased region" description="Basic and acidic residues" evidence="1">
    <location>
        <begin position="163"/>
        <end position="175"/>
    </location>
</feature>
<dbReference type="Proteomes" id="UP000694397">
    <property type="component" value="Chromosome 1"/>
</dbReference>
<dbReference type="PANTHER" id="PTHR31206:SF5">
    <property type="entry name" value="PROTEIN FAM177A1"/>
    <property type="match status" value="1"/>
</dbReference>
<reference evidence="2" key="2">
    <citation type="submission" date="2025-08" db="UniProtKB">
        <authorList>
            <consortium name="Ensembl"/>
        </authorList>
    </citation>
    <scope>IDENTIFICATION</scope>
</reference>
<dbReference type="GeneTree" id="ENSGT01150000289965"/>
<reference evidence="2 3" key="1">
    <citation type="submission" date="2019-04" db="EMBL/GenBank/DDBJ databases">
        <authorList>
            <consortium name="Wellcome Sanger Institute Data Sharing"/>
        </authorList>
    </citation>
    <scope>NUCLEOTIDE SEQUENCE [LARGE SCALE GENOMIC DNA]</scope>
</reference>
<dbReference type="PANTHER" id="PTHR31206">
    <property type="entry name" value="LP10445P"/>
    <property type="match status" value="1"/>
</dbReference>
<evidence type="ECO:0000313" key="3">
    <source>
        <dbReference type="Proteomes" id="UP000694397"/>
    </source>
</evidence>
<reference evidence="2" key="3">
    <citation type="submission" date="2025-09" db="UniProtKB">
        <authorList>
            <consortium name="Ensembl"/>
        </authorList>
    </citation>
    <scope>IDENTIFICATION</scope>
</reference>
<name>A0A8C9R912_SCLFO</name>